<evidence type="ECO:0000256" key="8">
    <source>
        <dbReference type="ARBA" id="ARBA00022840"/>
    </source>
</evidence>
<dbReference type="CDD" id="cd00672">
    <property type="entry name" value="CysRS_core"/>
    <property type="match status" value="1"/>
</dbReference>
<feature type="short sequence motif" description="'KMSKS' region" evidence="12">
    <location>
        <begin position="268"/>
        <end position="272"/>
    </location>
</feature>
<dbReference type="Pfam" id="PF01406">
    <property type="entry name" value="tRNA-synt_1e"/>
    <property type="match status" value="1"/>
</dbReference>
<dbReference type="SUPFAM" id="SSF52374">
    <property type="entry name" value="Nucleotidylyl transferase"/>
    <property type="match status" value="1"/>
</dbReference>
<gene>
    <name evidence="12 14" type="primary">cysS</name>
    <name evidence="14" type="ORF">LPQ35_08330</name>
</gene>
<sequence>MKLFDTMRKDLTELNLENEVRIYVCGITAYDYSHIGHARNVVIFDTLRRYLEFKGHRVKIVQNFTDIDDKIINRAVKEGKKALEISCKYINEFLKDVEELNVKGCIRPKVSEYIPQIISAVEKLIEKGYAYTVRKDNGYDVYFHVPAFESYGKLSGLSTQELERHRIEPDPQKKDKRDFALWKSAKEEDFNAESYFDSPWGPGRPGWHIECSIMSSDILGVPFDIHGGGMDLVFPHHENERAQSYALFDTEPVRYWIHNNFITVNGEKMSKSLGNIVKIRDVVEKYGGLALRYLLISAHYRHPLDYSEEKVIEAKKSYEYLQNSLRNADMEIAHIKTFQGGREGEEIPSLRDGFVEALENDFNTPRALAVMHELASNINSRQFSASLKSLEKAFDELYTMMDIMGLIKDYGRSPVLGEDDREKITEREEARKRKDFKTADMIRDGFKKRGIILVDTKHGTRWYVA</sequence>
<comment type="similarity">
    <text evidence="2 12">Belongs to the class-I aminoacyl-tRNA synthetase family.</text>
</comment>
<dbReference type="GeneID" id="90449691"/>
<keyword evidence="5 12" id="KW-0479">Metal-binding</keyword>
<keyword evidence="8 12" id="KW-0067">ATP-binding</keyword>
<dbReference type="RefSeq" id="WP_193808325.1">
    <property type="nucleotide sequence ID" value="NZ_CP087714.1"/>
</dbReference>
<evidence type="ECO:0000256" key="12">
    <source>
        <dbReference type="HAMAP-Rule" id="MF_00041"/>
    </source>
</evidence>
<evidence type="ECO:0000313" key="15">
    <source>
        <dbReference type="Proteomes" id="UP001492541"/>
    </source>
</evidence>
<evidence type="ECO:0000256" key="1">
    <source>
        <dbReference type="ARBA" id="ARBA00004496"/>
    </source>
</evidence>
<dbReference type="HAMAP" id="MF_00041">
    <property type="entry name" value="Cys_tRNA_synth"/>
    <property type="match status" value="1"/>
</dbReference>
<feature type="binding site" evidence="12">
    <location>
        <position position="240"/>
    </location>
    <ligand>
        <name>Zn(2+)</name>
        <dbReference type="ChEBI" id="CHEBI:29105"/>
    </ligand>
</feature>
<organism evidence="14 15">
    <name type="scientific">Geoglobus acetivorans</name>
    <dbReference type="NCBI Taxonomy" id="565033"/>
    <lineage>
        <taxon>Archaea</taxon>
        <taxon>Methanobacteriati</taxon>
        <taxon>Methanobacteriota</taxon>
        <taxon>Archaeoglobi</taxon>
        <taxon>Archaeoglobales</taxon>
        <taxon>Archaeoglobaceae</taxon>
        <taxon>Geoglobus</taxon>
    </lineage>
</organism>
<evidence type="ECO:0000256" key="9">
    <source>
        <dbReference type="ARBA" id="ARBA00022917"/>
    </source>
</evidence>
<comment type="catalytic activity">
    <reaction evidence="11 12">
        <text>tRNA(Cys) + L-cysteine + ATP = L-cysteinyl-tRNA(Cys) + AMP + diphosphate</text>
        <dbReference type="Rhea" id="RHEA:17773"/>
        <dbReference type="Rhea" id="RHEA-COMP:9661"/>
        <dbReference type="Rhea" id="RHEA-COMP:9679"/>
        <dbReference type="ChEBI" id="CHEBI:30616"/>
        <dbReference type="ChEBI" id="CHEBI:33019"/>
        <dbReference type="ChEBI" id="CHEBI:35235"/>
        <dbReference type="ChEBI" id="CHEBI:78442"/>
        <dbReference type="ChEBI" id="CHEBI:78517"/>
        <dbReference type="ChEBI" id="CHEBI:456215"/>
        <dbReference type="EC" id="6.1.1.16"/>
    </reaction>
</comment>
<dbReference type="Pfam" id="PF09190">
    <property type="entry name" value="DALR_2"/>
    <property type="match status" value="1"/>
</dbReference>
<keyword evidence="7 12" id="KW-0862">Zinc</keyword>
<feature type="short sequence motif" description="'HIGH' region" evidence="12">
    <location>
        <begin position="27"/>
        <end position="37"/>
    </location>
</feature>
<feature type="domain" description="Cysteinyl-tRNA synthetase class Ia DALR" evidence="13">
    <location>
        <begin position="353"/>
        <end position="411"/>
    </location>
</feature>
<dbReference type="SUPFAM" id="SSF47323">
    <property type="entry name" value="Anticodon-binding domain of a subclass of class I aminoacyl-tRNA synthetases"/>
    <property type="match status" value="1"/>
</dbReference>
<keyword evidence="4 12" id="KW-0436">Ligase</keyword>
<proteinExistence type="inferred from homology"/>
<keyword evidence="9 12" id="KW-0648">Protein biosynthesis</keyword>
<dbReference type="InterPro" id="IPR024909">
    <property type="entry name" value="Cys-tRNA/MSH_ligase"/>
</dbReference>
<feature type="binding site" evidence="12">
    <location>
        <position position="236"/>
    </location>
    <ligand>
        <name>Zn(2+)</name>
        <dbReference type="ChEBI" id="CHEBI:29105"/>
    </ligand>
</feature>
<feature type="binding site" evidence="12">
    <location>
        <position position="211"/>
    </location>
    <ligand>
        <name>Zn(2+)</name>
        <dbReference type="ChEBI" id="CHEBI:29105"/>
    </ligand>
</feature>
<dbReference type="Proteomes" id="UP001492541">
    <property type="component" value="Chromosome"/>
</dbReference>
<evidence type="ECO:0000256" key="6">
    <source>
        <dbReference type="ARBA" id="ARBA00022741"/>
    </source>
</evidence>
<dbReference type="GO" id="GO:0004817">
    <property type="term" value="F:cysteine-tRNA ligase activity"/>
    <property type="evidence" value="ECO:0007669"/>
    <property type="project" value="UniProtKB-EC"/>
</dbReference>
<dbReference type="Gene3D" id="1.20.120.1910">
    <property type="entry name" value="Cysteine-tRNA ligase, C-terminal anti-codon recognition domain"/>
    <property type="match status" value="1"/>
</dbReference>
<dbReference type="PANTHER" id="PTHR10890:SF3">
    <property type="entry name" value="CYSTEINE--TRNA LIGASE, CYTOPLASMIC"/>
    <property type="match status" value="1"/>
</dbReference>
<comment type="subcellular location">
    <subcellularLocation>
        <location evidence="1 12">Cytoplasm</location>
    </subcellularLocation>
</comment>
<dbReference type="InterPro" id="IPR009080">
    <property type="entry name" value="tRNAsynth_Ia_anticodon-bd"/>
</dbReference>
<keyword evidence="10 12" id="KW-0030">Aminoacyl-tRNA synthetase</keyword>
<name>A0ABZ3H2Q4_GEOAI</name>
<dbReference type="EC" id="6.1.1.16" evidence="12"/>
<evidence type="ECO:0000256" key="11">
    <source>
        <dbReference type="ARBA" id="ARBA00047398"/>
    </source>
</evidence>
<dbReference type="NCBIfam" id="TIGR00435">
    <property type="entry name" value="cysS"/>
    <property type="match status" value="1"/>
</dbReference>
<protein>
    <recommendedName>
        <fullName evidence="12">Cysteine--tRNA ligase</fullName>
        <ecNumber evidence="12">6.1.1.16</ecNumber>
    </recommendedName>
    <alternativeName>
        <fullName evidence="12">Cysteinyl-tRNA synthetase</fullName>
        <shortName evidence="12">CysRS</shortName>
    </alternativeName>
</protein>
<dbReference type="InterPro" id="IPR014729">
    <property type="entry name" value="Rossmann-like_a/b/a_fold"/>
</dbReference>
<dbReference type="EMBL" id="CP087714">
    <property type="protein sequence ID" value="XAT63258.1"/>
    <property type="molecule type" value="Genomic_DNA"/>
</dbReference>
<evidence type="ECO:0000313" key="14">
    <source>
        <dbReference type="EMBL" id="XAT63258.1"/>
    </source>
</evidence>
<reference evidence="14 15" key="1">
    <citation type="submission" date="2021-11" db="EMBL/GenBank/DDBJ databases">
        <title>Whole genome of Geoglobus acetivorans.</title>
        <authorList>
            <person name="Liu D."/>
        </authorList>
    </citation>
    <scope>NUCLEOTIDE SEQUENCE [LARGE SCALE GENOMIC DNA]</scope>
    <source>
        <strain evidence="14 15">SBH6</strain>
    </source>
</reference>
<accession>A0ABZ3H2Q4</accession>
<comment type="cofactor">
    <cofactor evidence="12">
        <name>Zn(2+)</name>
        <dbReference type="ChEBI" id="CHEBI:29105"/>
    </cofactor>
    <text evidence="12">Binds 1 zinc ion per subunit.</text>
</comment>
<dbReference type="InterPro" id="IPR015803">
    <property type="entry name" value="Cys-tRNA-ligase"/>
</dbReference>
<evidence type="ECO:0000256" key="5">
    <source>
        <dbReference type="ARBA" id="ARBA00022723"/>
    </source>
</evidence>
<dbReference type="InterPro" id="IPR015273">
    <property type="entry name" value="Cys-tRNA-synt_Ia_DALR"/>
</dbReference>
<evidence type="ECO:0000259" key="13">
    <source>
        <dbReference type="SMART" id="SM00840"/>
    </source>
</evidence>
<feature type="binding site" evidence="12">
    <location>
        <position position="271"/>
    </location>
    <ligand>
        <name>ATP</name>
        <dbReference type="ChEBI" id="CHEBI:30616"/>
    </ligand>
</feature>
<evidence type="ECO:0000256" key="7">
    <source>
        <dbReference type="ARBA" id="ARBA00022833"/>
    </source>
</evidence>
<keyword evidence="3 12" id="KW-0963">Cytoplasm</keyword>
<dbReference type="Gene3D" id="3.40.50.620">
    <property type="entry name" value="HUPs"/>
    <property type="match status" value="1"/>
</dbReference>
<dbReference type="SMART" id="SM00840">
    <property type="entry name" value="DALR_2"/>
    <property type="match status" value="1"/>
</dbReference>
<dbReference type="PANTHER" id="PTHR10890">
    <property type="entry name" value="CYSTEINYL-TRNA SYNTHETASE"/>
    <property type="match status" value="1"/>
</dbReference>
<dbReference type="PRINTS" id="PR00983">
    <property type="entry name" value="TRNASYNTHCYS"/>
</dbReference>
<evidence type="ECO:0000256" key="4">
    <source>
        <dbReference type="ARBA" id="ARBA00022598"/>
    </source>
</evidence>
<dbReference type="InterPro" id="IPR032678">
    <property type="entry name" value="tRNA-synt_1_cat_dom"/>
</dbReference>
<evidence type="ECO:0000256" key="2">
    <source>
        <dbReference type="ARBA" id="ARBA00005594"/>
    </source>
</evidence>
<evidence type="ECO:0000256" key="3">
    <source>
        <dbReference type="ARBA" id="ARBA00022490"/>
    </source>
</evidence>
<feature type="binding site" evidence="12">
    <location>
        <position position="25"/>
    </location>
    <ligand>
        <name>Zn(2+)</name>
        <dbReference type="ChEBI" id="CHEBI:29105"/>
    </ligand>
</feature>
<keyword evidence="6 12" id="KW-0547">Nucleotide-binding</keyword>
<evidence type="ECO:0000256" key="10">
    <source>
        <dbReference type="ARBA" id="ARBA00023146"/>
    </source>
</evidence>
<keyword evidence="15" id="KW-1185">Reference proteome</keyword>